<name>A0A0D6MLV7_9PROT</name>
<dbReference type="InterPro" id="IPR036097">
    <property type="entry name" value="HisK_dim/P_sf"/>
</dbReference>
<evidence type="ECO:0000256" key="9">
    <source>
        <dbReference type="ARBA" id="ARBA00022741"/>
    </source>
</evidence>
<sequence length="474" mass="52382">MIRIRVLEDTIARRLAITVGLAAAVTFSLLQLFFMFGGQWAKPNIEQTGLLEQVATVVRMLDAAPAPDRPALADAARTNSLRFDWHARGTPIATALDNGHYREKEVAAGRSFLASSLGNIPTRFAVFQEDNPVSLTPGLPYDRSRYPNAYFLGLRLSDGSWILCIALDRLWGFYATQRIILQLATLAAWIVIVSLIASRQLSRPIERLAAAVRRFGEKPQDAGIIETGPRELREVARTINGMQAQIQRFIAYRTTMLAAISHDLRTPLTRIRLRGEMIDVPEQQKSLFRDVDEMQIMIDGALAFFRDDAAGENSMMFDLPGLLTTISYDYVDQGHDVRYEGPAKLAYVGRLFALKRVFSNLVENAIKYATPPLITLSQNTEGDYLVSIIDNGPGIPEAALSHVFEPYFRVDKSRNRASGGVGLGLTSSQAIIKSHGGDIEMRNRPEGGLEVRVFLPGQVCAGQTPPRGTARALP</sequence>
<dbReference type="Pfam" id="PF02518">
    <property type="entry name" value="HATPase_c"/>
    <property type="match status" value="1"/>
</dbReference>
<dbReference type="PANTHER" id="PTHR44936:SF5">
    <property type="entry name" value="SENSOR HISTIDINE KINASE ENVZ"/>
    <property type="match status" value="1"/>
</dbReference>
<dbReference type="GO" id="GO:0005886">
    <property type="term" value="C:plasma membrane"/>
    <property type="evidence" value="ECO:0007669"/>
    <property type="project" value="UniProtKB-SubCell"/>
</dbReference>
<evidence type="ECO:0000313" key="18">
    <source>
        <dbReference type="EMBL" id="GAN54667.1"/>
    </source>
</evidence>
<dbReference type="CDD" id="cd00082">
    <property type="entry name" value="HisKA"/>
    <property type="match status" value="1"/>
</dbReference>
<keyword evidence="12 15" id="KW-1133">Transmembrane helix</keyword>
<evidence type="ECO:0000256" key="15">
    <source>
        <dbReference type="SAM" id="Phobius"/>
    </source>
</evidence>
<dbReference type="EC" id="2.7.13.3" evidence="3"/>
<evidence type="ECO:0000256" key="10">
    <source>
        <dbReference type="ARBA" id="ARBA00022777"/>
    </source>
</evidence>
<dbReference type="InterPro" id="IPR005467">
    <property type="entry name" value="His_kinase_dom"/>
</dbReference>
<dbReference type="SUPFAM" id="SSF47384">
    <property type="entry name" value="Homodimeric domain of signal transducing histidine kinase"/>
    <property type="match status" value="1"/>
</dbReference>
<dbReference type="GO" id="GO:0005524">
    <property type="term" value="F:ATP binding"/>
    <property type="evidence" value="ECO:0007669"/>
    <property type="project" value="UniProtKB-KW"/>
</dbReference>
<protein>
    <recommendedName>
        <fullName evidence="3">histidine kinase</fullName>
        <ecNumber evidence="3">2.7.13.3</ecNumber>
    </recommendedName>
</protein>
<proteinExistence type="predicted"/>
<dbReference type="PANTHER" id="PTHR44936">
    <property type="entry name" value="SENSOR PROTEIN CREC"/>
    <property type="match status" value="1"/>
</dbReference>
<comment type="caution">
    <text evidence="18">The sequence shown here is derived from an EMBL/GenBank/DDBJ whole genome shotgun (WGS) entry which is preliminary data.</text>
</comment>
<dbReference type="OrthoDB" id="9804645at2"/>
<dbReference type="PROSITE" id="PS50885">
    <property type="entry name" value="HAMP"/>
    <property type="match status" value="1"/>
</dbReference>
<dbReference type="InterPro" id="IPR050980">
    <property type="entry name" value="2C_sensor_his_kinase"/>
</dbReference>
<feature type="domain" description="Histidine kinase" evidence="16">
    <location>
        <begin position="259"/>
        <end position="459"/>
    </location>
</feature>
<keyword evidence="19" id="KW-1185">Reference proteome</keyword>
<reference evidence="18 19" key="1">
    <citation type="submission" date="2012-10" db="EMBL/GenBank/DDBJ databases">
        <title>Genome sequencing of Tanticharoenia sakaeratensis NBRC 103193.</title>
        <authorList>
            <person name="Azuma Y."/>
            <person name="Hadano H."/>
            <person name="Hirakawa H."/>
            <person name="Matsushita K."/>
        </authorList>
    </citation>
    <scope>NUCLEOTIDE SEQUENCE [LARGE SCALE GENOMIC DNA]</scope>
    <source>
        <strain evidence="18 19">NBRC 103193</strain>
    </source>
</reference>
<dbReference type="GO" id="GO:0000155">
    <property type="term" value="F:phosphorelay sensor kinase activity"/>
    <property type="evidence" value="ECO:0007669"/>
    <property type="project" value="InterPro"/>
</dbReference>
<dbReference type="CDD" id="cd06225">
    <property type="entry name" value="HAMP"/>
    <property type="match status" value="1"/>
</dbReference>
<evidence type="ECO:0000256" key="3">
    <source>
        <dbReference type="ARBA" id="ARBA00012438"/>
    </source>
</evidence>
<evidence type="ECO:0000256" key="5">
    <source>
        <dbReference type="ARBA" id="ARBA00022519"/>
    </source>
</evidence>
<keyword evidence="11" id="KW-0067">ATP-binding</keyword>
<keyword evidence="7" id="KW-0808">Transferase</keyword>
<evidence type="ECO:0000256" key="8">
    <source>
        <dbReference type="ARBA" id="ARBA00022692"/>
    </source>
</evidence>
<evidence type="ECO:0000256" key="1">
    <source>
        <dbReference type="ARBA" id="ARBA00000085"/>
    </source>
</evidence>
<dbReference type="AlphaFoldDB" id="A0A0D6MLV7"/>
<evidence type="ECO:0000256" key="4">
    <source>
        <dbReference type="ARBA" id="ARBA00022475"/>
    </source>
</evidence>
<dbReference type="CDD" id="cd00075">
    <property type="entry name" value="HATPase"/>
    <property type="match status" value="1"/>
</dbReference>
<keyword evidence="8 15" id="KW-0812">Transmembrane</keyword>
<feature type="transmembrane region" description="Helical" evidence="15">
    <location>
        <begin position="179"/>
        <end position="197"/>
    </location>
</feature>
<dbReference type="InterPro" id="IPR003660">
    <property type="entry name" value="HAMP_dom"/>
</dbReference>
<dbReference type="Pfam" id="PF00672">
    <property type="entry name" value="HAMP"/>
    <property type="match status" value="1"/>
</dbReference>
<evidence type="ECO:0000256" key="6">
    <source>
        <dbReference type="ARBA" id="ARBA00022553"/>
    </source>
</evidence>
<evidence type="ECO:0000259" key="17">
    <source>
        <dbReference type="PROSITE" id="PS50885"/>
    </source>
</evidence>
<dbReference type="PRINTS" id="PR00344">
    <property type="entry name" value="BCTRLSENSOR"/>
</dbReference>
<keyword evidence="10 18" id="KW-0418">Kinase</keyword>
<evidence type="ECO:0000256" key="11">
    <source>
        <dbReference type="ARBA" id="ARBA00022840"/>
    </source>
</evidence>
<dbReference type="Gene3D" id="1.10.287.130">
    <property type="match status" value="1"/>
</dbReference>
<comment type="catalytic activity">
    <reaction evidence="1">
        <text>ATP + protein L-histidine = ADP + protein N-phospho-L-histidine.</text>
        <dbReference type="EC" id="2.7.13.3"/>
    </reaction>
</comment>
<dbReference type="SMART" id="SM00304">
    <property type="entry name" value="HAMP"/>
    <property type="match status" value="1"/>
</dbReference>
<keyword evidence="5" id="KW-0997">Cell inner membrane</keyword>
<keyword evidence="9" id="KW-0547">Nucleotide-binding</keyword>
<evidence type="ECO:0000256" key="2">
    <source>
        <dbReference type="ARBA" id="ARBA00004429"/>
    </source>
</evidence>
<dbReference type="Proteomes" id="UP000032679">
    <property type="component" value="Unassembled WGS sequence"/>
</dbReference>
<dbReference type="Pfam" id="PF00512">
    <property type="entry name" value="HisKA"/>
    <property type="match status" value="1"/>
</dbReference>
<keyword evidence="14 15" id="KW-0472">Membrane</keyword>
<keyword evidence="4" id="KW-1003">Cell membrane</keyword>
<dbReference type="InterPro" id="IPR003661">
    <property type="entry name" value="HisK_dim/P_dom"/>
</dbReference>
<evidence type="ECO:0000256" key="14">
    <source>
        <dbReference type="ARBA" id="ARBA00023136"/>
    </source>
</evidence>
<evidence type="ECO:0000259" key="16">
    <source>
        <dbReference type="PROSITE" id="PS50109"/>
    </source>
</evidence>
<organism evidence="18 19">
    <name type="scientific">Tanticharoenia sakaeratensis NBRC 103193</name>
    <dbReference type="NCBI Taxonomy" id="1231623"/>
    <lineage>
        <taxon>Bacteria</taxon>
        <taxon>Pseudomonadati</taxon>
        <taxon>Pseudomonadota</taxon>
        <taxon>Alphaproteobacteria</taxon>
        <taxon>Acetobacterales</taxon>
        <taxon>Acetobacteraceae</taxon>
        <taxon>Tanticharoenia</taxon>
    </lineage>
</organism>
<dbReference type="SUPFAM" id="SSF55874">
    <property type="entry name" value="ATPase domain of HSP90 chaperone/DNA topoisomerase II/histidine kinase"/>
    <property type="match status" value="1"/>
</dbReference>
<feature type="domain" description="HAMP" evidence="17">
    <location>
        <begin position="199"/>
        <end position="251"/>
    </location>
</feature>
<keyword evidence="13" id="KW-0902">Two-component regulatory system</keyword>
<dbReference type="InterPro" id="IPR003594">
    <property type="entry name" value="HATPase_dom"/>
</dbReference>
<dbReference type="RefSeq" id="WP_048849208.1">
    <property type="nucleotide sequence ID" value="NZ_BALE01000028.1"/>
</dbReference>
<dbReference type="Gene3D" id="3.30.565.10">
    <property type="entry name" value="Histidine kinase-like ATPase, C-terminal domain"/>
    <property type="match status" value="1"/>
</dbReference>
<comment type="subcellular location">
    <subcellularLocation>
        <location evidence="2">Cell inner membrane</location>
        <topology evidence="2">Multi-pass membrane protein</topology>
    </subcellularLocation>
</comment>
<evidence type="ECO:0000256" key="13">
    <source>
        <dbReference type="ARBA" id="ARBA00023012"/>
    </source>
</evidence>
<dbReference type="STRING" id="1231623.Tasa_028_034"/>
<evidence type="ECO:0000256" key="7">
    <source>
        <dbReference type="ARBA" id="ARBA00022679"/>
    </source>
</evidence>
<dbReference type="InterPro" id="IPR004358">
    <property type="entry name" value="Sig_transdc_His_kin-like_C"/>
</dbReference>
<keyword evidence="6" id="KW-0597">Phosphoprotein</keyword>
<feature type="transmembrane region" description="Helical" evidence="15">
    <location>
        <begin position="12"/>
        <end position="34"/>
    </location>
</feature>
<dbReference type="PROSITE" id="PS50109">
    <property type="entry name" value="HIS_KIN"/>
    <property type="match status" value="1"/>
</dbReference>
<dbReference type="EMBL" id="BALE01000028">
    <property type="protein sequence ID" value="GAN54667.1"/>
    <property type="molecule type" value="Genomic_DNA"/>
</dbReference>
<evidence type="ECO:0000256" key="12">
    <source>
        <dbReference type="ARBA" id="ARBA00022989"/>
    </source>
</evidence>
<dbReference type="InterPro" id="IPR036890">
    <property type="entry name" value="HATPase_C_sf"/>
</dbReference>
<gene>
    <name evidence="18" type="ORF">Tasa_028_034</name>
</gene>
<dbReference type="SMART" id="SM00387">
    <property type="entry name" value="HATPase_c"/>
    <property type="match status" value="1"/>
</dbReference>
<evidence type="ECO:0000313" key="19">
    <source>
        <dbReference type="Proteomes" id="UP000032679"/>
    </source>
</evidence>
<dbReference type="SMART" id="SM00388">
    <property type="entry name" value="HisKA"/>
    <property type="match status" value="1"/>
</dbReference>
<accession>A0A0D6MLV7</accession>